<evidence type="ECO:0000256" key="4">
    <source>
        <dbReference type="ARBA" id="ARBA00022475"/>
    </source>
</evidence>
<dbReference type="InterPro" id="IPR000515">
    <property type="entry name" value="MetI-like"/>
</dbReference>
<feature type="transmembrane region" description="Helical" evidence="9">
    <location>
        <begin position="267"/>
        <end position="286"/>
    </location>
</feature>
<dbReference type="PANTHER" id="PTHR30614:SF37">
    <property type="entry name" value="AMINO-ACID ABC TRANSPORTER PERMEASE PROTEIN YHDX-RELATED"/>
    <property type="match status" value="1"/>
</dbReference>
<keyword evidence="3 9" id="KW-0813">Transport</keyword>
<dbReference type="EMBL" id="WHSC02000009">
    <property type="protein sequence ID" value="MDO6123616.1"/>
    <property type="molecule type" value="Genomic_DNA"/>
</dbReference>
<sequence length="400" mass="42021">MSDRRVFRTAIVPGPPRPGTFGKIRAWWGGWPIGQLAFLAALAFLGWLFVANVLGTMARIGILPGFGFLSSSANFEIGESAIAFRAGDTYLRAISAGLLNTLKVSLLGCVLATILGVFIGVAGLSRNLLLSGLVRWFIEITRNTPLLLQLFFWMALAKALPAPRQAPALFDAVFLTNRGVYIPSLSLEGAPFGVLAAFALAGALGGALLLALRLSGRLTRRTGTAAIVLSVAAILLLLTLSGARPVAQAPALSGFNIRGGLNLSPEFAALLIGLVVKFSALIAEIVRAGIQSVGAGQWEAARALGLHDGQIIRLVVLPQALRVITPLTTSSYLDLTKDSSLAVAIGFPDLVSIINTTANTTGQSMEALIILIGAFLTINLALSALMNIYNNRVALRGSSR</sequence>
<dbReference type="NCBIfam" id="TIGR01726">
    <property type="entry name" value="HEQRo_perm_3TM"/>
    <property type="match status" value="1"/>
</dbReference>
<evidence type="ECO:0000259" key="10">
    <source>
        <dbReference type="PROSITE" id="PS50928"/>
    </source>
</evidence>
<dbReference type="Gene3D" id="1.10.3720.10">
    <property type="entry name" value="MetI-like"/>
    <property type="match status" value="2"/>
</dbReference>
<feature type="domain" description="ABC transmembrane type-1" evidence="10">
    <location>
        <begin position="98"/>
        <end position="386"/>
    </location>
</feature>
<feature type="transmembrane region" description="Helical" evidence="9">
    <location>
        <begin position="104"/>
        <end position="124"/>
    </location>
</feature>
<dbReference type="InterPro" id="IPR043429">
    <property type="entry name" value="ArtM/GltK/GlnP/TcyL/YhdX-like"/>
</dbReference>
<feature type="transmembrane region" description="Helical" evidence="9">
    <location>
        <begin position="33"/>
        <end position="54"/>
    </location>
</feature>
<keyword evidence="7 9" id="KW-1133">Transmembrane helix</keyword>
<comment type="caution">
    <text evidence="11">The sequence shown here is derived from an EMBL/GenBank/DDBJ whole genome shotgun (WGS) entry which is preliminary data.</text>
</comment>
<evidence type="ECO:0000256" key="7">
    <source>
        <dbReference type="ARBA" id="ARBA00022989"/>
    </source>
</evidence>
<reference evidence="11" key="1">
    <citation type="submission" date="2022-04" db="EMBL/GenBank/DDBJ databases">
        <title>Shinella lacus sp. nov., a novel member of the genus Shinella from water.</title>
        <authorList>
            <person name="Deng Y."/>
        </authorList>
    </citation>
    <scope>NUCLEOTIDE SEQUENCE</scope>
    <source>
        <strain evidence="11">JCM 31239</strain>
    </source>
</reference>
<dbReference type="RefSeq" id="WP_244759550.1">
    <property type="nucleotide sequence ID" value="NZ_JALJCJ010000001.1"/>
</dbReference>
<keyword evidence="12" id="KW-1185">Reference proteome</keyword>
<feature type="transmembrane region" description="Helical" evidence="9">
    <location>
        <begin position="367"/>
        <end position="389"/>
    </location>
</feature>
<evidence type="ECO:0000256" key="3">
    <source>
        <dbReference type="ARBA" id="ARBA00022448"/>
    </source>
</evidence>
<dbReference type="PROSITE" id="PS50928">
    <property type="entry name" value="ABC_TM1"/>
    <property type="match status" value="1"/>
</dbReference>
<evidence type="ECO:0000313" key="12">
    <source>
        <dbReference type="Proteomes" id="UP001177080"/>
    </source>
</evidence>
<keyword evidence="4" id="KW-1003">Cell membrane</keyword>
<dbReference type="InterPro" id="IPR010065">
    <property type="entry name" value="AA_ABC_transptr_permease_3TM"/>
</dbReference>
<protein>
    <submittedName>
        <fullName evidence="11">ABC transporter permease subunit</fullName>
    </submittedName>
</protein>
<keyword evidence="5 9" id="KW-0812">Transmembrane</keyword>
<dbReference type="Pfam" id="PF00528">
    <property type="entry name" value="BPD_transp_1"/>
    <property type="match status" value="1"/>
</dbReference>
<evidence type="ECO:0000256" key="2">
    <source>
        <dbReference type="ARBA" id="ARBA00010072"/>
    </source>
</evidence>
<evidence type="ECO:0000256" key="8">
    <source>
        <dbReference type="ARBA" id="ARBA00023136"/>
    </source>
</evidence>
<evidence type="ECO:0000256" key="9">
    <source>
        <dbReference type="RuleBase" id="RU363032"/>
    </source>
</evidence>
<dbReference type="CDD" id="cd06261">
    <property type="entry name" value="TM_PBP2"/>
    <property type="match status" value="1"/>
</dbReference>
<gene>
    <name evidence="11" type="ORF">GB928_020675</name>
</gene>
<evidence type="ECO:0000256" key="1">
    <source>
        <dbReference type="ARBA" id="ARBA00004429"/>
    </source>
</evidence>
<dbReference type="SUPFAM" id="SSF161098">
    <property type="entry name" value="MetI-like"/>
    <property type="match status" value="2"/>
</dbReference>
<dbReference type="Proteomes" id="UP001177080">
    <property type="component" value="Unassembled WGS sequence"/>
</dbReference>
<evidence type="ECO:0000313" key="11">
    <source>
        <dbReference type="EMBL" id="MDO6123616.1"/>
    </source>
</evidence>
<accession>A0ABT8XIT5</accession>
<organism evidence="11 12">
    <name type="scientific">Shinella curvata</name>
    <dbReference type="NCBI Taxonomy" id="1817964"/>
    <lineage>
        <taxon>Bacteria</taxon>
        <taxon>Pseudomonadati</taxon>
        <taxon>Pseudomonadota</taxon>
        <taxon>Alphaproteobacteria</taxon>
        <taxon>Hyphomicrobiales</taxon>
        <taxon>Rhizobiaceae</taxon>
        <taxon>Shinella</taxon>
    </lineage>
</organism>
<keyword evidence="8 9" id="KW-0472">Membrane</keyword>
<evidence type="ECO:0000256" key="5">
    <source>
        <dbReference type="ARBA" id="ARBA00022692"/>
    </source>
</evidence>
<feature type="transmembrane region" description="Helical" evidence="9">
    <location>
        <begin position="224"/>
        <end position="247"/>
    </location>
</feature>
<comment type="subcellular location">
    <subcellularLocation>
        <location evidence="1">Cell inner membrane</location>
        <topology evidence="1">Multi-pass membrane protein</topology>
    </subcellularLocation>
    <subcellularLocation>
        <location evidence="9">Cell membrane</location>
        <topology evidence="9">Multi-pass membrane protein</topology>
    </subcellularLocation>
</comment>
<name>A0ABT8XIT5_9HYPH</name>
<dbReference type="InterPro" id="IPR035906">
    <property type="entry name" value="MetI-like_sf"/>
</dbReference>
<proteinExistence type="inferred from homology"/>
<feature type="transmembrane region" description="Helical" evidence="9">
    <location>
        <begin position="192"/>
        <end position="212"/>
    </location>
</feature>
<evidence type="ECO:0000256" key="6">
    <source>
        <dbReference type="ARBA" id="ARBA00022970"/>
    </source>
</evidence>
<keyword evidence="6" id="KW-0029">Amino-acid transport</keyword>
<dbReference type="PANTHER" id="PTHR30614">
    <property type="entry name" value="MEMBRANE COMPONENT OF AMINO ACID ABC TRANSPORTER"/>
    <property type="match status" value="1"/>
</dbReference>
<comment type="similarity">
    <text evidence="2">Belongs to the binding-protein-dependent transport system permease family. HisMQ subfamily.</text>
</comment>